<protein>
    <recommendedName>
        <fullName evidence="3">Probable oxidoreductase</fullName>
    </recommendedName>
</protein>
<evidence type="ECO:0000256" key="3">
    <source>
        <dbReference type="ARBA" id="ARBA00071493"/>
    </source>
</evidence>
<evidence type="ECO:0000256" key="1">
    <source>
        <dbReference type="ARBA" id="ARBA00006484"/>
    </source>
</evidence>
<dbReference type="InterPro" id="IPR002347">
    <property type="entry name" value="SDR_fam"/>
</dbReference>
<evidence type="ECO:0000256" key="2">
    <source>
        <dbReference type="ARBA" id="ARBA00023002"/>
    </source>
</evidence>
<sequence>MQNMINDEITKQAPLNSGFGPQTTAAEALGGRDLSGKIAIVTGGYSGLGLETSRVLAEAGATVIVPVRTLEKARASLAGIPRIEMEILDLLDPASIDAFAQRFLDSGRPLHILINSAGIMAPPLVRDARGYESQLATNHLGHFQLVARLWPALQQAGAARVVAVSSRGHHRSGVDFEDPNYERREYEKWNGYGQSKTANVLFAVELDKRGKKHGVRAFSLHPGSILTDLARNLSDAELRSMGALDDAGQPISAELTTHMKTVQQGAATSIWCATNQQLEGKGGVYCEDCDIAEIVPVDSEKKEGVRSWAIDSQFAEQLWKLSENLTGVNFAI</sequence>
<dbReference type="FunFam" id="3.40.50.720:FF:000594">
    <property type="entry name" value="Short-chain oxidoreductase"/>
    <property type="match status" value="1"/>
</dbReference>
<keyword evidence="2" id="KW-0560">Oxidoreductase</keyword>
<dbReference type="PANTHER" id="PTHR24320">
    <property type="entry name" value="RETINOL DEHYDROGENASE"/>
    <property type="match status" value="1"/>
</dbReference>
<dbReference type="Gene3D" id="3.40.50.720">
    <property type="entry name" value="NAD(P)-binding Rossmann-like Domain"/>
    <property type="match status" value="1"/>
</dbReference>
<dbReference type="Proteomes" id="UP000463051">
    <property type="component" value="Unassembled WGS sequence"/>
</dbReference>
<evidence type="ECO:0000313" key="5">
    <source>
        <dbReference type="Proteomes" id="UP000463051"/>
    </source>
</evidence>
<dbReference type="PRINTS" id="PR00081">
    <property type="entry name" value="GDHRDH"/>
</dbReference>
<dbReference type="EMBL" id="WJXB01000009">
    <property type="protein sequence ID" value="MRN55491.1"/>
    <property type="molecule type" value="Genomic_DNA"/>
</dbReference>
<gene>
    <name evidence="4" type="ORF">GJB61_21135</name>
</gene>
<organism evidence="4 5">
    <name type="scientific">Paenibacillus monticola</name>
    <dbReference type="NCBI Taxonomy" id="2666075"/>
    <lineage>
        <taxon>Bacteria</taxon>
        <taxon>Bacillati</taxon>
        <taxon>Bacillota</taxon>
        <taxon>Bacilli</taxon>
        <taxon>Bacillales</taxon>
        <taxon>Paenibacillaceae</taxon>
        <taxon>Paenibacillus</taxon>
    </lineage>
</organism>
<dbReference type="Pfam" id="PF00106">
    <property type="entry name" value="adh_short"/>
    <property type="match status" value="1"/>
</dbReference>
<comment type="similarity">
    <text evidence="1">Belongs to the short-chain dehydrogenases/reductases (SDR) family.</text>
</comment>
<dbReference type="GO" id="GO:0016491">
    <property type="term" value="F:oxidoreductase activity"/>
    <property type="evidence" value="ECO:0007669"/>
    <property type="project" value="UniProtKB-KW"/>
</dbReference>
<name>A0A7X2L4M6_9BACL</name>
<keyword evidence="5" id="KW-1185">Reference proteome</keyword>
<dbReference type="NCBIfam" id="NF004845">
    <property type="entry name" value="PRK06196.1"/>
    <property type="match status" value="1"/>
</dbReference>
<accession>A0A7X2L4M6</accession>
<reference evidence="4 5" key="1">
    <citation type="submission" date="2019-11" db="EMBL/GenBank/DDBJ databases">
        <title>Paenibacillus monticola sp. nov., a novel PGPR strain isolated from mountain sample in China.</title>
        <authorList>
            <person name="Zhao Q."/>
            <person name="Li H.-P."/>
            <person name="Zhang J.-L."/>
        </authorList>
    </citation>
    <scope>NUCLEOTIDE SEQUENCE [LARGE SCALE GENOMIC DNA]</scope>
    <source>
        <strain evidence="4 5">LC-T2</strain>
    </source>
</reference>
<dbReference type="PANTHER" id="PTHR24320:SF148">
    <property type="entry name" value="NAD(P)-BINDING ROSSMANN-FOLD SUPERFAMILY PROTEIN"/>
    <property type="match status" value="1"/>
</dbReference>
<dbReference type="SUPFAM" id="SSF51735">
    <property type="entry name" value="NAD(P)-binding Rossmann-fold domains"/>
    <property type="match status" value="1"/>
</dbReference>
<comment type="caution">
    <text evidence="4">The sequence shown here is derived from an EMBL/GenBank/DDBJ whole genome shotgun (WGS) entry which is preliminary data.</text>
</comment>
<dbReference type="InterPro" id="IPR036291">
    <property type="entry name" value="NAD(P)-bd_dom_sf"/>
</dbReference>
<dbReference type="AlphaFoldDB" id="A0A7X2L4M6"/>
<evidence type="ECO:0000313" key="4">
    <source>
        <dbReference type="EMBL" id="MRN55491.1"/>
    </source>
</evidence>
<proteinExistence type="inferred from homology"/>